<reference evidence="3 4" key="1">
    <citation type="submission" date="2019-03" db="EMBL/GenBank/DDBJ databases">
        <title>Genomic Encyclopedia of Type Strains, Phase III (KMG-III): the genomes of soil and plant-associated and newly described type strains.</title>
        <authorList>
            <person name="Whitman W."/>
        </authorList>
    </citation>
    <scope>NUCLEOTIDE SEQUENCE [LARGE SCALE GENOMIC DNA]</scope>
    <source>
        <strain evidence="3 4">LMG 29544</strain>
    </source>
</reference>
<dbReference type="Pfam" id="PF00535">
    <property type="entry name" value="Glycos_transf_2"/>
    <property type="match status" value="1"/>
</dbReference>
<dbReference type="RefSeq" id="WP_134190836.1">
    <property type="nucleotide sequence ID" value="NZ_JBHLUW010000002.1"/>
</dbReference>
<evidence type="ECO:0000313" key="4">
    <source>
        <dbReference type="Proteomes" id="UP000295509"/>
    </source>
</evidence>
<name>A0A4R8LXI6_9BURK</name>
<accession>A0A4R8LXI6</accession>
<evidence type="ECO:0000259" key="2">
    <source>
        <dbReference type="Pfam" id="PF00535"/>
    </source>
</evidence>
<dbReference type="OrthoDB" id="9802649at2"/>
<evidence type="ECO:0000313" key="3">
    <source>
        <dbReference type="EMBL" id="TDY52801.1"/>
    </source>
</evidence>
<proteinExistence type="predicted"/>
<dbReference type="PANTHER" id="PTHR43685">
    <property type="entry name" value="GLYCOSYLTRANSFERASE"/>
    <property type="match status" value="1"/>
</dbReference>
<organism evidence="3 4">
    <name type="scientific">Paraburkholderia rhizosphaerae</name>
    <dbReference type="NCBI Taxonomy" id="480658"/>
    <lineage>
        <taxon>Bacteria</taxon>
        <taxon>Pseudomonadati</taxon>
        <taxon>Pseudomonadota</taxon>
        <taxon>Betaproteobacteria</taxon>
        <taxon>Burkholderiales</taxon>
        <taxon>Burkholderiaceae</taxon>
        <taxon>Paraburkholderia</taxon>
    </lineage>
</organism>
<protein>
    <submittedName>
        <fullName evidence="3">Succinoglycan biosynthesis protein ExoO</fullName>
    </submittedName>
</protein>
<sequence>MNTTTSRQETRPTVSPDAVSPDARAEVSVVMANYNGARWLSDAIRSVQAQTLTRWELLIADDASTDDSLSIMHAAAARDPRIVVLPAVRNQGPSGARNRALDAARGQWVTIVDSDDLIAPGRLAALVDAARRDAASIVADDLRIVDEDGTATSRTLLTLSAKRACDAVDLVKNAGELGYLKPMFDRRVIESLRYDDELRVGEDFDFLLRALAATGGMTVYPELGYLYRQRTSSLSKGSARRALEGMLVADQRFRATQRASGPLLSELDRRRSALKTRLHWENVKASLREKRVVHALREAVMHPGIAHYALGSLFKFAAR</sequence>
<dbReference type="AlphaFoldDB" id="A0A4R8LXI6"/>
<feature type="domain" description="Glycosyltransferase 2-like" evidence="2">
    <location>
        <begin position="28"/>
        <end position="157"/>
    </location>
</feature>
<dbReference type="PANTHER" id="PTHR43685:SF2">
    <property type="entry name" value="GLYCOSYLTRANSFERASE 2-LIKE DOMAIN-CONTAINING PROTEIN"/>
    <property type="match status" value="1"/>
</dbReference>
<dbReference type="InterPro" id="IPR050834">
    <property type="entry name" value="Glycosyltransf_2"/>
</dbReference>
<evidence type="ECO:0000256" key="1">
    <source>
        <dbReference type="SAM" id="MobiDB-lite"/>
    </source>
</evidence>
<feature type="region of interest" description="Disordered" evidence="1">
    <location>
        <begin position="1"/>
        <end position="22"/>
    </location>
</feature>
<dbReference type="SUPFAM" id="SSF53448">
    <property type="entry name" value="Nucleotide-diphospho-sugar transferases"/>
    <property type="match status" value="1"/>
</dbReference>
<comment type="caution">
    <text evidence="3">The sequence shown here is derived from an EMBL/GenBank/DDBJ whole genome shotgun (WGS) entry which is preliminary data.</text>
</comment>
<keyword evidence="4" id="KW-1185">Reference proteome</keyword>
<dbReference type="Gene3D" id="3.90.550.10">
    <property type="entry name" value="Spore Coat Polysaccharide Biosynthesis Protein SpsA, Chain A"/>
    <property type="match status" value="1"/>
</dbReference>
<dbReference type="InterPro" id="IPR029044">
    <property type="entry name" value="Nucleotide-diphossugar_trans"/>
</dbReference>
<gene>
    <name evidence="3" type="ORF">BX592_10483</name>
</gene>
<feature type="compositionally biased region" description="Polar residues" evidence="1">
    <location>
        <begin position="1"/>
        <end position="13"/>
    </location>
</feature>
<dbReference type="CDD" id="cd00761">
    <property type="entry name" value="Glyco_tranf_GTA_type"/>
    <property type="match status" value="1"/>
</dbReference>
<dbReference type="InterPro" id="IPR001173">
    <property type="entry name" value="Glyco_trans_2-like"/>
</dbReference>
<dbReference type="Proteomes" id="UP000295509">
    <property type="component" value="Unassembled WGS sequence"/>
</dbReference>
<dbReference type="EMBL" id="SORE01000004">
    <property type="protein sequence ID" value="TDY52801.1"/>
    <property type="molecule type" value="Genomic_DNA"/>
</dbReference>